<sequence>MTTPDLGRLATLVQKRRTELRLGIEPAAKLGGISKDTWKRVEAGQKVWDRSYAGIDTALQWAAGSCLGVLAGVEPLTSEPIDDDVKITEVPKAELERLVGDAVQHAAIATKGSMTGEEILELNRRVLEELRERGVI</sequence>
<evidence type="ECO:0000313" key="1">
    <source>
        <dbReference type="EMBL" id="WUG92415.1"/>
    </source>
</evidence>
<gene>
    <name evidence="1" type="ORF">OHB29_04870</name>
</gene>
<dbReference type="Proteomes" id="UP001341259">
    <property type="component" value="Chromosome"/>
</dbReference>
<dbReference type="Gene3D" id="1.10.260.40">
    <property type="entry name" value="lambda repressor-like DNA-binding domains"/>
    <property type="match status" value="1"/>
</dbReference>
<dbReference type="RefSeq" id="WP_328336838.1">
    <property type="nucleotide sequence ID" value="NZ_CP107906.1"/>
</dbReference>
<evidence type="ECO:0008006" key="3">
    <source>
        <dbReference type="Google" id="ProtNLM"/>
    </source>
</evidence>
<dbReference type="EMBL" id="CP107906">
    <property type="protein sequence ID" value="WUG92415.1"/>
    <property type="molecule type" value="Genomic_DNA"/>
</dbReference>
<reference evidence="1 2" key="1">
    <citation type="submission" date="2022-10" db="EMBL/GenBank/DDBJ databases">
        <title>The complete genomes of actinobacterial strains from the NBC collection.</title>
        <authorList>
            <person name="Joergensen T.S."/>
            <person name="Alvarez Arevalo M."/>
            <person name="Sterndorff E.B."/>
            <person name="Faurdal D."/>
            <person name="Vuksanovic O."/>
            <person name="Mourched A.-S."/>
            <person name="Charusanti P."/>
            <person name="Shaw S."/>
            <person name="Blin K."/>
            <person name="Weber T."/>
        </authorList>
    </citation>
    <scope>NUCLEOTIDE SEQUENCE [LARGE SCALE GENOMIC DNA]</scope>
    <source>
        <strain evidence="1 2">NBC_00456</strain>
    </source>
</reference>
<name>A0ABZ1NLD2_STRVL</name>
<proteinExistence type="predicted"/>
<keyword evidence="2" id="KW-1185">Reference proteome</keyword>
<evidence type="ECO:0000313" key="2">
    <source>
        <dbReference type="Proteomes" id="UP001341259"/>
    </source>
</evidence>
<dbReference type="InterPro" id="IPR010982">
    <property type="entry name" value="Lambda_DNA-bd_dom_sf"/>
</dbReference>
<organism evidence="1 2">
    <name type="scientific">Streptomyces violaceus</name>
    <name type="common">Streptomyces venezuelae</name>
    <dbReference type="NCBI Taxonomy" id="1936"/>
    <lineage>
        <taxon>Bacteria</taxon>
        <taxon>Bacillati</taxon>
        <taxon>Actinomycetota</taxon>
        <taxon>Actinomycetes</taxon>
        <taxon>Kitasatosporales</taxon>
        <taxon>Streptomycetaceae</taxon>
        <taxon>Streptomyces</taxon>
    </lineage>
</organism>
<accession>A0ABZ1NLD2</accession>
<protein>
    <recommendedName>
        <fullName evidence="3">HTH cro/C1-type domain-containing protein</fullName>
    </recommendedName>
</protein>